<feature type="region of interest" description="Disordered" evidence="5">
    <location>
        <begin position="1"/>
        <end position="25"/>
    </location>
</feature>
<dbReference type="PANTHER" id="PTHR15367">
    <property type="entry name" value="DNA-DIRECTED RNA POLYMERASE III"/>
    <property type="match status" value="1"/>
</dbReference>
<dbReference type="EMBL" id="CP051139">
    <property type="protein sequence ID" value="QIW95101.1"/>
    <property type="molecule type" value="Genomic_DNA"/>
</dbReference>
<dbReference type="InterPro" id="IPR024661">
    <property type="entry name" value="RNA_pol_III_Rpc31"/>
</dbReference>
<evidence type="ECO:0000256" key="2">
    <source>
        <dbReference type="ARBA" id="ARBA00008352"/>
    </source>
</evidence>
<evidence type="ECO:0000313" key="6">
    <source>
        <dbReference type="EMBL" id="QIW95101.1"/>
    </source>
</evidence>
<accession>A0A6H0XK53</accession>
<feature type="region of interest" description="Disordered" evidence="5">
    <location>
        <begin position="84"/>
        <end position="108"/>
    </location>
</feature>
<dbReference type="GO" id="GO:0006383">
    <property type="term" value="P:transcription by RNA polymerase III"/>
    <property type="evidence" value="ECO:0007669"/>
    <property type="project" value="UniProtKB-UniRule"/>
</dbReference>
<evidence type="ECO:0000256" key="4">
    <source>
        <dbReference type="PIRNR" id="PIRNR000777"/>
    </source>
</evidence>
<name>A0A6H0XK53_9PEZI</name>
<feature type="region of interest" description="Disordered" evidence="5">
    <location>
        <begin position="182"/>
        <end position="263"/>
    </location>
</feature>
<dbReference type="Proteomes" id="UP000503462">
    <property type="component" value="Chromosome 1"/>
</dbReference>
<dbReference type="GO" id="GO:0005666">
    <property type="term" value="C:RNA polymerase III complex"/>
    <property type="evidence" value="ECO:0007669"/>
    <property type="project" value="UniProtKB-UniRule"/>
</dbReference>
<feature type="compositionally biased region" description="Gly residues" evidence="5">
    <location>
        <begin position="1"/>
        <end position="15"/>
    </location>
</feature>
<comment type="function">
    <text evidence="4">DNA-dependent RNA polymerase catalyzes the transcription of DNA into RNA using the four ribonucleoside triphosphates as substrates. Specific peripheric component of RNA polymerase III which synthesizes small RNAs, such as 5S rRNA and tRNAs.</text>
</comment>
<reference evidence="6 7" key="1">
    <citation type="journal article" date="2016" name="Sci. Rep.">
        <title>Peltaster fructicola genome reveals evolution from an invasive phytopathogen to an ectophytic parasite.</title>
        <authorList>
            <person name="Xu C."/>
            <person name="Chen H."/>
            <person name="Gleason M.L."/>
            <person name="Xu J.R."/>
            <person name="Liu H."/>
            <person name="Zhang R."/>
            <person name="Sun G."/>
        </authorList>
    </citation>
    <scope>NUCLEOTIDE SEQUENCE [LARGE SCALE GENOMIC DNA]</scope>
    <source>
        <strain evidence="6 7">LNHT1506</strain>
    </source>
</reference>
<proteinExistence type="inferred from homology"/>
<dbReference type="OrthoDB" id="10626384at2759"/>
<feature type="compositionally biased region" description="Acidic residues" evidence="5">
    <location>
        <begin position="183"/>
        <end position="231"/>
    </location>
</feature>
<sequence>MSRGGRGGGRGGYSGPPGSKLNHGTVPFEIDPLLLARVEELHKTSGIFPRMHVPRPRPVTRAELASVEAYRELRAKRQLGPYYFPSTSHDLSRRSKRQRTGRDSERSTFNAFEDQKTYLAVQDDMRRAFKEAEYSKLPFPKDLLPKELWGVCGIADGSQYWPNMRGDHKSLLSMKQKLARIDDAEEAEEEPEELEEKDPDDSDKEPNEDEDKDDAASDRDDDFEDAEDDMAADYNAEQYFDGGEDDNDDAGHGDGGGGGGDDW</sequence>
<evidence type="ECO:0000256" key="1">
    <source>
        <dbReference type="ARBA" id="ARBA00004123"/>
    </source>
</evidence>
<dbReference type="AlphaFoldDB" id="A0A6H0XK53"/>
<evidence type="ECO:0000313" key="7">
    <source>
        <dbReference type="Proteomes" id="UP000503462"/>
    </source>
</evidence>
<dbReference type="PANTHER" id="PTHR15367:SF2">
    <property type="entry name" value="DNA-DIRECTED RNA POLYMERASE III SUBUNIT"/>
    <property type="match status" value="1"/>
</dbReference>
<keyword evidence="3 4" id="KW-0539">Nucleus</keyword>
<comment type="subcellular location">
    <subcellularLocation>
        <location evidence="1 4">Nucleus</location>
    </subcellularLocation>
</comment>
<keyword evidence="7" id="KW-1185">Reference proteome</keyword>
<evidence type="ECO:0000256" key="5">
    <source>
        <dbReference type="SAM" id="MobiDB-lite"/>
    </source>
</evidence>
<organism evidence="6 7">
    <name type="scientific">Peltaster fructicola</name>
    <dbReference type="NCBI Taxonomy" id="286661"/>
    <lineage>
        <taxon>Eukaryota</taxon>
        <taxon>Fungi</taxon>
        <taxon>Dikarya</taxon>
        <taxon>Ascomycota</taxon>
        <taxon>Pezizomycotina</taxon>
        <taxon>Dothideomycetes</taxon>
        <taxon>Dothideomycetes incertae sedis</taxon>
        <taxon>Peltaster</taxon>
    </lineage>
</organism>
<feature type="compositionally biased region" description="Gly residues" evidence="5">
    <location>
        <begin position="253"/>
        <end position="263"/>
    </location>
</feature>
<dbReference type="Pfam" id="PF11705">
    <property type="entry name" value="RNA_pol_3_Rpc31"/>
    <property type="match status" value="1"/>
</dbReference>
<evidence type="ECO:0000256" key="3">
    <source>
        <dbReference type="ARBA" id="ARBA00023242"/>
    </source>
</evidence>
<comment type="subunit">
    <text evidence="4">Component of the RNA polymerase III (Pol III) complex.</text>
</comment>
<protein>
    <recommendedName>
        <fullName evidence="4">DNA-directed RNA polymerase III subunit</fullName>
    </recommendedName>
</protein>
<dbReference type="PIRSF" id="PIRSF000777">
    <property type="entry name" value="RNA_polIII_C31"/>
    <property type="match status" value="1"/>
</dbReference>
<gene>
    <name evidence="6" type="ORF">AMS68_000619</name>
</gene>
<comment type="similarity">
    <text evidence="2 4">Belongs to the eukaryotic RPC7 RNA polymerase subunit family.</text>
</comment>